<accession>A0ABR8K4V5</accession>
<organism evidence="1 2">
    <name type="scientific">Nostoc paludosum FACHB-159</name>
    <dbReference type="NCBI Taxonomy" id="2692908"/>
    <lineage>
        <taxon>Bacteria</taxon>
        <taxon>Bacillati</taxon>
        <taxon>Cyanobacteriota</taxon>
        <taxon>Cyanophyceae</taxon>
        <taxon>Nostocales</taxon>
        <taxon>Nostocaceae</taxon>
        <taxon>Nostoc</taxon>
    </lineage>
</organism>
<dbReference type="Proteomes" id="UP000637383">
    <property type="component" value="Unassembled WGS sequence"/>
</dbReference>
<comment type="caution">
    <text evidence="1">The sequence shown here is derived from an EMBL/GenBank/DDBJ whole genome shotgun (WGS) entry which is preliminary data.</text>
</comment>
<proteinExistence type="predicted"/>
<protein>
    <submittedName>
        <fullName evidence="1">Uncharacterized protein</fullName>
    </submittedName>
</protein>
<gene>
    <name evidence="1" type="ORF">H6H03_07805</name>
</gene>
<dbReference type="EMBL" id="JACJTU010000006">
    <property type="protein sequence ID" value="MBD2733816.1"/>
    <property type="molecule type" value="Genomic_DNA"/>
</dbReference>
<sequence length="212" mass="24805">MVIECKKIVYPPKYYERHRHFHNFYQYLYESYNRKLKPVLSQNLYEIRINENALYQNSKQKLPSISNQIVAHVLQHIEELHISNQICSAEPIPWCFRQVPENERDDESYKSGLRLSSVKPFSYQFDKLAEAEEEIAKQLAKYLSEADKKFKEYANCLKILVLEICGDISSIPAPEVIVEIIENATIPPSVDQIWLADPQDDAESIITYHQIV</sequence>
<reference evidence="1 2" key="1">
    <citation type="journal article" date="2020" name="ISME J.">
        <title>Comparative genomics reveals insights into cyanobacterial evolution and habitat adaptation.</title>
        <authorList>
            <person name="Chen M.Y."/>
            <person name="Teng W.K."/>
            <person name="Zhao L."/>
            <person name="Hu C.X."/>
            <person name="Zhou Y.K."/>
            <person name="Han B.P."/>
            <person name="Song L.R."/>
            <person name="Shu W.S."/>
        </authorList>
    </citation>
    <scope>NUCLEOTIDE SEQUENCE [LARGE SCALE GENOMIC DNA]</scope>
    <source>
        <strain evidence="1 2">FACHB-159</strain>
    </source>
</reference>
<evidence type="ECO:0000313" key="1">
    <source>
        <dbReference type="EMBL" id="MBD2733816.1"/>
    </source>
</evidence>
<evidence type="ECO:0000313" key="2">
    <source>
        <dbReference type="Proteomes" id="UP000637383"/>
    </source>
</evidence>
<name>A0ABR8K4V5_9NOSO</name>
<dbReference type="RefSeq" id="WP_190954565.1">
    <property type="nucleotide sequence ID" value="NZ_JACJTU010000006.1"/>
</dbReference>
<keyword evidence="2" id="KW-1185">Reference proteome</keyword>